<reference evidence="5 6" key="2">
    <citation type="journal article" date="2012" name="Stand. Genomic Sci.">
        <title>Complete Genome Sequence of Clostridium clariflavum DSM 19732.</title>
        <authorList>
            <person name="Izquierdo J.A."/>
            <person name="Goodwin L."/>
            <person name="Davenport K.W."/>
            <person name="Teshima H."/>
            <person name="Bruce D."/>
            <person name="Detter C."/>
            <person name="Tapia R."/>
            <person name="Han S."/>
            <person name="Land M."/>
            <person name="Hauser L."/>
            <person name="Jeffries C.D."/>
            <person name="Han J."/>
            <person name="Pitluck S."/>
            <person name="Nolan M."/>
            <person name="Chen A."/>
            <person name="Huntemann M."/>
            <person name="Mavromatis K."/>
            <person name="Mikhailova N."/>
            <person name="Liolios K."/>
            <person name="Woyke T."/>
            <person name="Lynd L.R."/>
        </authorList>
    </citation>
    <scope>NUCLEOTIDE SEQUENCE [LARGE SCALE GENOMIC DNA]</scope>
    <source>
        <strain evidence="6">DSM 19732 / NBRC 101661 / EBR45</strain>
    </source>
</reference>
<evidence type="ECO:0000256" key="3">
    <source>
        <dbReference type="PROSITE-ProRule" id="PRU00169"/>
    </source>
</evidence>
<reference evidence="6" key="1">
    <citation type="submission" date="2011-12" db="EMBL/GenBank/DDBJ databases">
        <title>Complete sequence of Clostridium clariflavum DSM 19732.</title>
        <authorList>
            <consortium name="US DOE Joint Genome Institute"/>
            <person name="Lucas S."/>
            <person name="Han J."/>
            <person name="Lapidus A."/>
            <person name="Cheng J.-F."/>
            <person name="Goodwin L."/>
            <person name="Pitluck S."/>
            <person name="Peters L."/>
            <person name="Teshima H."/>
            <person name="Detter J.C."/>
            <person name="Han C."/>
            <person name="Tapia R."/>
            <person name="Land M."/>
            <person name="Hauser L."/>
            <person name="Kyrpides N."/>
            <person name="Ivanova N."/>
            <person name="Pagani I."/>
            <person name="Kitzmiller T."/>
            <person name="Lynd L."/>
            <person name="Izquierdo J."/>
            <person name="Woyke T."/>
        </authorList>
    </citation>
    <scope>NUCLEOTIDE SEQUENCE [LARGE SCALE GENOMIC DNA]</scope>
    <source>
        <strain evidence="6">DSM 19732 / NBRC 101661 / EBR45</strain>
    </source>
</reference>
<dbReference type="RefSeq" id="WP_014255987.1">
    <property type="nucleotide sequence ID" value="NC_016627.1"/>
</dbReference>
<dbReference type="EMBL" id="CP003065">
    <property type="protein sequence ID" value="AEV69438.1"/>
    <property type="molecule type" value="Genomic_DNA"/>
</dbReference>
<evidence type="ECO:0000256" key="2">
    <source>
        <dbReference type="ARBA" id="ARBA00024867"/>
    </source>
</evidence>
<dbReference type="Pfam" id="PF00072">
    <property type="entry name" value="Response_reg"/>
    <property type="match status" value="1"/>
</dbReference>
<dbReference type="SMART" id="SM00448">
    <property type="entry name" value="REC"/>
    <property type="match status" value="1"/>
</dbReference>
<evidence type="ECO:0000259" key="4">
    <source>
        <dbReference type="PROSITE" id="PS50110"/>
    </source>
</evidence>
<sequence>MEDARILVVDDAIFIRKLLGNTLKELGYSNIEYARDGFEAIKKAEEIQPHVITLDVSMPGMDGLEAIDKILKVSAKSKIVMVSAVKSQQVINSAIARGAADYIPKPFSKREIENSMKKLL</sequence>
<proteinExistence type="predicted"/>
<dbReference type="InterPro" id="IPR001789">
    <property type="entry name" value="Sig_transdc_resp-reg_receiver"/>
</dbReference>
<dbReference type="OrthoDB" id="9808843at2"/>
<dbReference type="PROSITE" id="PS50110">
    <property type="entry name" value="RESPONSE_REGULATORY"/>
    <property type="match status" value="1"/>
</dbReference>
<keyword evidence="6" id="KW-1185">Reference proteome</keyword>
<dbReference type="GO" id="GO:0000160">
    <property type="term" value="P:phosphorelay signal transduction system"/>
    <property type="evidence" value="ECO:0007669"/>
    <property type="project" value="InterPro"/>
</dbReference>
<feature type="domain" description="Response regulatory" evidence="4">
    <location>
        <begin position="5"/>
        <end position="120"/>
    </location>
</feature>
<protein>
    <recommendedName>
        <fullName evidence="1">Stage 0 sporulation protein A homolog</fullName>
    </recommendedName>
</protein>
<keyword evidence="5" id="KW-0238">DNA-binding</keyword>
<dbReference type="HOGENOM" id="CLU_000445_69_15_9"/>
<evidence type="ECO:0000313" key="5">
    <source>
        <dbReference type="EMBL" id="AEV69438.1"/>
    </source>
</evidence>
<dbReference type="STRING" id="720554.Clocl_2891"/>
<dbReference type="GO" id="GO:0003677">
    <property type="term" value="F:DNA binding"/>
    <property type="evidence" value="ECO:0007669"/>
    <property type="project" value="UniProtKB-KW"/>
</dbReference>
<evidence type="ECO:0000256" key="1">
    <source>
        <dbReference type="ARBA" id="ARBA00018672"/>
    </source>
</evidence>
<dbReference type="eggNOG" id="COG2201">
    <property type="taxonomic scope" value="Bacteria"/>
</dbReference>
<name>G8LTE3_ACECE</name>
<dbReference type="Gene3D" id="3.40.50.2300">
    <property type="match status" value="1"/>
</dbReference>
<accession>G8LTE3</accession>
<dbReference type="PANTHER" id="PTHR43228:SF1">
    <property type="entry name" value="TWO-COMPONENT RESPONSE REGULATOR ARR22"/>
    <property type="match status" value="1"/>
</dbReference>
<organism evidence="5 6">
    <name type="scientific">Acetivibrio clariflavus (strain DSM 19732 / NBRC 101661 / EBR45)</name>
    <name type="common">Clostridium clariflavum</name>
    <dbReference type="NCBI Taxonomy" id="720554"/>
    <lineage>
        <taxon>Bacteria</taxon>
        <taxon>Bacillati</taxon>
        <taxon>Bacillota</taxon>
        <taxon>Clostridia</taxon>
        <taxon>Eubacteriales</taxon>
        <taxon>Oscillospiraceae</taxon>
        <taxon>Acetivibrio</taxon>
    </lineage>
</organism>
<dbReference type="Proteomes" id="UP000005435">
    <property type="component" value="Chromosome"/>
</dbReference>
<dbReference type="KEGG" id="ccl:Clocl_2891"/>
<dbReference type="InterPro" id="IPR011006">
    <property type="entry name" value="CheY-like_superfamily"/>
</dbReference>
<dbReference type="PANTHER" id="PTHR43228">
    <property type="entry name" value="TWO-COMPONENT RESPONSE REGULATOR"/>
    <property type="match status" value="1"/>
</dbReference>
<evidence type="ECO:0000313" key="6">
    <source>
        <dbReference type="Proteomes" id="UP000005435"/>
    </source>
</evidence>
<feature type="modified residue" description="4-aspartylphosphate" evidence="3">
    <location>
        <position position="55"/>
    </location>
</feature>
<gene>
    <name evidence="5" type="ordered locus">Clocl_2891</name>
</gene>
<comment type="function">
    <text evidence="2">May play the central regulatory role in sporulation. It may be an element of the effector pathway responsible for the activation of sporulation genes in response to nutritional stress. Spo0A may act in concert with spo0H (a sigma factor) to control the expression of some genes that are critical to the sporulation process.</text>
</comment>
<keyword evidence="3" id="KW-0597">Phosphoprotein</keyword>
<dbReference type="InterPro" id="IPR052048">
    <property type="entry name" value="ST_Response_Regulator"/>
</dbReference>
<dbReference type="AlphaFoldDB" id="G8LTE3"/>
<dbReference type="SUPFAM" id="SSF52172">
    <property type="entry name" value="CheY-like"/>
    <property type="match status" value="1"/>
</dbReference>